<reference evidence="3 4" key="1">
    <citation type="submission" date="2024-11" db="EMBL/GenBank/DDBJ databases">
        <title>A near-complete genome assembly of Cinchona calisaya.</title>
        <authorList>
            <person name="Lian D.C."/>
            <person name="Zhao X.W."/>
            <person name="Wei L."/>
        </authorList>
    </citation>
    <scope>NUCLEOTIDE SEQUENCE [LARGE SCALE GENOMIC DNA]</scope>
    <source>
        <tissue evidence="3">Nenye</tissue>
    </source>
</reference>
<evidence type="ECO:0000313" key="3">
    <source>
        <dbReference type="EMBL" id="KAL3513021.1"/>
    </source>
</evidence>
<keyword evidence="2" id="KW-0472">Membrane</keyword>
<dbReference type="Proteomes" id="UP001630127">
    <property type="component" value="Unassembled WGS sequence"/>
</dbReference>
<comment type="caution">
    <text evidence="3">The sequence shown here is derived from an EMBL/GenBank/DDBJ whole genome shotgun (WGS) entry which is preliminary data.</text>
</comment>
<accession>A0ABD2Z0I5</accession>
<organism evidence="3 4">
    <name type="scientific">Cinchona calisaya</name>
    <dbReference type="NCBI Taxonomy" id="153742"/>
    <lineage>
        <taxon>Eukaryota</taxon>
        <taxon>Viridiplantae</taxon>
        <taxon>Streptophyta</taxon>
        <taxon>Embryophyta</taxon>
        <taxon>Tracheophyta</taxon>
        <taxon>Spermatophyta</taxon>
        <taxon>Magnoliopsida</taxon>
        <taxon>eudicotyledons</taxon>
        <taxon>Gunneridae</taxon>
        <taxon>Pentapetalae</taxon>
        <taxon>asterids</taxon>
        <taxon>lamiids</taxon>
        <taxon>Gentianales</taxon>
        <taxon>Rubiaceae</taxon>
        <taxon>Cinchonoideae</taxon>
        <taxon>Cinchoneae</taxon>
        <taxon>Cinchona</taxon>
    </lineage>
</organism>
<keyword evidence="4" id="KW-1185">Reference proteome</keyword>
<feature type="compositionally biased region" description="Polar residues" evidence="1">
    <location>
        <begin position="1"/>
        <end position="10"/>
    </location>
</feature>
<keyword evidence="2" id="KW-0812">Transmembrane</keyword>
<sequence>MSLLTSQPPRSKSFGMPPPRSQPPTSMPSSMPPPGSQSPTFVPFSMPPPTSQPSIMRATYLLLCLLACLFLQASHLSCLLLRASLLHMARKNPSIVWLWEILEWPKWLGV</sequence>
<name>A0ABD2Z0I5_9GENT</name>
<evidence type="ECO:0000313" key="4">
    <source>
        <dbReference type="Proteomes" id="UP001630127"/>
    </source>
</evidence>
<dbReference type="EMBL" id="JBJUIK010000011">
    <property type="protein sequence ID" value="KAL3513021.1"/>
    <property type="molecule type" value="Genomic_DNA"/>
</dbReference>
<proteinExistence type="predicted"/>
<protein>
    <submittedName>
        <fullName evidence="3">Uncharacterized protein</fullName>
    </submittedName>
</protein>
<feature type="compositionally biased region" description="Pro residues" evidence="1">
    <location>
        <begin position="16"/>
        <end position="36"/>
    </location>
</feature>
<gene>
    <name evidence="3" type="ORF">ACH5RR_025738</name>
</gene>
<keyword evidence="2" id="KW-1133">Transmembrane helix</keyword>
<feature type="region of interest" description="Disordered" evidence="1">
    <location>
        <begin position="1"/>
        <end position="47"/>
    </location>
</feature>
<evidence type="ECO:0000256" key="1">
    <source>
        <dbReference type="SAM" id="MobiDB-lite"/>
    </source>
</evidence>
<feature type="transmembrane region" description="Helical" evidence="2">
    <location>
        <begin position="58"/>
        <end position="81"/>
    </location>
</feature>
<dbReference type="AlphaFoldDB" id="A0ABD2Z0I5"/>
<evidence type="ECO:0000256" key="2">
    <source>
        <dbReference type="SAM" id="Phobius"/>
    </source>
</evidence>